<feature type="domain" description="Cyclic nucleotide-binding" evidence="4">
    <location>
        <begin position="12"/>
        <end position="132"/>
    </location>
</feature>
<dbReference type="RefSeq" id="WP_022801978.1">
    <property type="nucleotide sequence ID" value="NZ_ATTJ01000001.1"/>
</dbReference>
<dbReference type="InterPro" id="IPR036388">
    <property type="entry name" value="WH-like_DNA-bd_sf"/>
</dbReference>
<reference evidence="6 7" key="1">
    <citation type="submission" date="2017-05" db="EMBL/GenBank/DDBJ databases">
        <title>The complete genome sequence of Deinococcus ficus isolated from the rhizosphere of the Ficus religiosa L. in Taiwan.</title>
        <authorList>
            <person name="Wu K.-M."/>
            <person name="Liao T.-L."/>
            <person name="Liu Y.-M."/>
            <person name="Young C.-C."/>
            <person name="Tsai S.-F."/>
        </authorList>
    </citation>
    <scope>NUCLEOTIDE SEQUENCE [LARGE SCALE GENOMIC DNA]</scope>
    <source>
        <strain evidence="6 7">CC-FR2-10</strain>
    </source>
</reference>
<dbReference type="InterPro" id="IPR018488">
    <property type="entry name" value="cNMP-bd_CS"/>
</dbReference>
<feature type="domain" description="HTH crp-type" evidence="5">
    <location>
        <begin position="145"/>
        <end position="217"/>
    </location>
</feature>
<dbReference type="InterPro" id="IPR036390">
    <property type="entry name" value="WH_DNA-bd_sf"/>
</dbReference>
<evidence type="ECO:0000256" key="1">
    <source>
        <dbReference type="ARBA" id="ARBA00023015"/>
    </source>
</evidence>
<evidence type="ECO:0000259" key="5">
    <source>
        <dbReference type="PROSITE" id="PS51063"/>
    </source>
</evidence>
<organism evidence="6 7">
    <name type="scientific">Deinococcus ficus</name>
    <dbReference type="NCBI Taxonomy" id="317577"/>
    <lineage>
        <taxon>Bacteria</taxon>
        <taxon>Thermotogati</taxon>
        <taxon>Deinococcota</taxon>
        <taxon>Deinococci</taxon>
        <taxon>Deinococcales</taxon>
        <taxon>Deinococcaceae</taxon>
        <taxon>Deinococcus</taxon>
    </lineage>
</organism>
<dbReference type="InterPro" id="IPR018490">
    <property type="entry name" value="cNMP-bd_dom_sf"/>
</dbReference>
<keyword evidence="7" id="KW-1185">Reference proteome</keyword>
<dbReference type="PROSITE" id="PS00889">
    <property type="entry name" value="CNMP_BINDING_2"/>
    <property type="match status" value="1"/>
</dbReference>
<dbReference type="STRING" id="317577.GCA_000419625_02462"/>
<evidence type="ECO:0000313" key="7">
    <source>
        <dbReference type="Proteomes" id="UP000259030"/>
    </source>
</evidence>
<dbReference type="InterPro" id="IPR014710">
    <property type="entry name" value="RmlC-like_jellyroll"/>
</dbReference>
<dbReference type="InterPro" id="IPR000595">
    <property type="entry name" value="cNMP-bd_dom"/>
</dbReference>
<dbReference type="CDD" id="cd00038">
    <property type="entry name" value="CAP_ED"/>
    <property type="match status" value="1"/>
</dbReference>
<keyword evidence="3" id="KW-0804">Transcription</keyword>
<dbReference type="GO" id="GO:0003677">
    <property type="term" value="F:DNA binding"/>
    <property type="evidence" value="ECO:0007669"/>
    <property type="project" value="UniProtKB-KW"/>
</dbReference>
<dbReference type="Gene3D" id="1.10.10.10">
    <property type="entry name" value="Winged helix-like DNA-binding domain superfamily/Winged helix DNA-binding domain"/>
    <property type="match status" value="1"/>
</dbReference>
<dbReference type="Pfam" id="PF00027">
    <property type="entry name" value="cNMP_binding"/>
    <property type="match status" value="1"/>
</dbReference>
<dbReference type="SMART" id="SM00100">
    <property type="entry name" value="cNMP"/>
    <property type="match status" value="1"/>
</dbReference>
<dbReference type="KEGG" id="dfc:DFI_07280"/>
<sequence>MSRLDQLRASPLFRNVPLDALQEAEKVVTSRTYRAGDVILEQDEPGEALYLIVDGVVRVSRVSLGSRERVLADVYAPGLIGETAVLSRGERSATVTALSATTILMLYRDHFSRILRRHPDVLWNLATLLADRITQQNDELIAFGLNTEAALAHVFCGLYEQRRVAGTLQPEVLPLSTQDIMQRISASRETVSRVLRKMDRQGLLRVTPSSVTLLDITALQRLGLDDTDSD</sequence>
<dbReference type="PRINTS" id="PR00034">
    <property type="entry name" value="HTHCRP"/>
</dbReference>
<keyword evidence="1" id="KW-0805">Transcription regulation</keyword>
<dbReference type="SMART" id="SM00419">
    <property type="entry name" value="HTH_CRP"/>
    <property type="match status" value="1"/>
</dbReference>
<dbReference type="PANTHER" id="PTHR24567">
    <property type="entry name" value="CRP FAMILY TRANSCRIPTIONAL REGULATORY PROTEIN"/>
    <property type="match status" value="1"/>
</dbReference>
<dbReference type="SUPFAM" id="SSF51206">
    <property type="entry name" value="cAMP-binding domain-like"/>
    <property type="match status" value="1"/>
</dbReference>
<accession>A0A221SW21</accession>
<gene>
    <name evidence="6" type="ORF">DFI_07280</name>
</gene>
<name>A0A221SW21_9DEIO</name>
<dbReference type="GO" id="GO:0005829">
    <property type="term" value="C:cytosol"/>
    <property type="evidence" value="ECO:0007669"/>
    <property type="project" value="TreeGrafter"/>
</dbReference>
<dbReference type="Gene3D" id="2.60.120.10">
    <property type="entry name" value="Jelly Rolls"/>
    <property type="match status" value="1"/>
</dbReference>
<dbReference type="SUPFAM" id="SSF46785">
    <property type="entry name" value="Winged helix' DNA-binding domain"/>
    <property type="match status" value="1"/>
</dbReference>
<dbReference type="Pfam" id="PF13545">
    <property type="entry name" value="HTH_Crp_2"/>
    <property type="match status" value="1"/>
</dbReference>
<dbReference type="GO" id="GO:0003700">
    <property type="term" value="F:DNA-binding transcription factor activity"/>
    <property type="evidence" value="ECO:0007669"/>
    <property type="project" value="TreeGrafter"/>
</dbReference>
<proteinExistence type="predicted"/>
<dbReference type="InterPro" id="IPR012318">
    <property type="entry name" value="HTH_CRP"/>
</dbReference>
<protein>
    <submittedName>
        <fullName evidence="6">Crp/Fnr family transcriptional regulator</fullName>
    </submittedName>
</protein>
<evidence type="ECO:0000313" key="6">
    <source>
        <dbReference type="EMBL" id="ASN80833.1"/>
    </source>
</evidence>
<dbReference type="EMBL" id="CP021081">
    <property type="protein sequence ID" value="ASN80833.1"/>
    <property type="molecule type" value="Genomic_DNA"/>
</dbReference>
<dbReference type="PROSITE" id="PS50042">
    <property type="entry name" value="CNMP_BINDING_3"/>
    <property type="match status" value="1"/>
</dbReference>
<dbReference type="OrthoDB" id="61017at2"/>
<evidence type="ECO:0000259" key="4">
    <source>
        <dbReference type="PROSITE" id="PS50042"/>
    </source>
</evidence>
<dbReference type="PANTHER" id="PTHR24567:SF26">
    <property type="entry name" value="REGULATORY PROTEIN YEIL"/>
    <property type="match status" value="1"/>
</dbReference>
<dbReference type="Proteomes" id="UP000259030">
    <property type="component" value="Chromosome"/>
</dbReference>
<dbReference type="InterPro" id="IPR050397">
    <property type="entry name" value="Env_Response_Regulators"/>
</dbReference>
<evidence type="ECO:0000256" key="3">
    <source>
        <dbReference type="ARBA" id="ARBA00023163"/>
    </source>
</evidence>
<dbReference type="PROSITE" id="PS51063">
    <property type="entry name" value="HTH_CRP_2"/>
    <property type="match status" value="1"/>
</dbReference>
<evidence type="ECO:0000256" key="2">
    <source>
        <dbReference type="ARBA" id="ARBA00023125"/>
    </source>
</evidence>
<dbReference type="AlphaFoldDB" id="A0A221SW21"/>
<keyword evidence="2" id="KW-0238">DNA-binding</keyword>